<evidence type="ECO:0000313" key="3">
    <source>
        <dbReference type="EMBL" id="SHE68269.1"/>
    </source>
</evidence>
<reference evidence="4" key="1">
    <citation type="submission" date="2016-11" db="EMBL/GenBank/DDBJ databases">
        <authorList>
            <person name="Varghese N."/>
            <person name="Submissions S."/>
        </authorList>
    </citation>
    <scope>NUCLEOTIDE SEQUENCE [LARGE SCALE GENOMIC DNA]</scope>
    <source>
        <strain evidence="4">DSM 19514</strain>
    </source>
</reference>
<dbReference type="Pfam" id="PF00378">
    <property type="entry name" value="ECH_1"/>
    <property type="match status" value="1"/>
</dbReference>
<dbReference type="Gene3D" id="3.90.226.10">
    <property type="entry name" value="2-enoyl-CoA Hydratase, Chain A, domain 1"/>
    <property type="match status" value="1"/>
</dbReference>
<evidence type="ECO:0000256" key="1">
    <source>
        <dbReference type="ARBA" id="ARBA00005254"/>
    </source>
</evidence>
<dbReference type="RefSeq" id="WP_072790254.1">
    <property type="nucleotide sequence ID" value="NZ_FQUL01000016.1"/>
</dbReference>
<gene>
    <name evidence="3" type="ORF">SAMN02745225_01325</name>
</gene>
<dbReference type="EMBL" id="FQUL01000016">
    <property type="protein sequence ID" value="SHE68269.1"/>
    <property type="molecule type" value="Genomic_DNA"/>
</dbReference>
<dbReference type="PANTHER" id="PTHR11941:SF54">
    <property type="entry name" value="ENOYL-COA HYDRATASE, MITOCHONDRIAL"/>
    <property type="match status" value="1"/>
</dbReference>
<sequence>MARQDPKIYMDVHGHRATITVSNPAKKNAISQAMWSQLHSICLEISHMSHIRCVVVKGDGENFAAGADISEFELTRDEKNAATFDSNTEAALDALIKLHVPTIALIEGMCLGGGVSLALACDYRVADAATARFAIPAARLGIAYPFDSLRRLVVTVGSAHAKFLIFSAKQIDAQKALQINLVQEICPSGSKTEARVEEIVEAISNNAPLSIAASKTLIDAIALEDLDEHALRELHEEVSKTCVASADYKEGVRAFLERRLPQFSGM</sequence>
<dbReference type="AlphaFoldDB" id="A0A1M4VH02"/>
<dbReference type="PANTHER" id="PTHR11941">
    <property type="entry name" value="ENOYL-COA HYDRATASE-RELATED"/>
    <property type="match status" value="1"/>
</dbReference>
<keyword evidence="4" id="KW-1185">Reference proteome</keyword>
<organism evidence="3 4">
    <name type="scientific">Ferrithrix thermotolerans DSM 19514</name>
    <dbReference type="NCBI Taxonomy" id="1121881"/>
    <lineage>
        <taxon>Bacteria</taxon>
        <taxon>Bacillati</taxon>
        <taxon>Actinomycetota</taxon>
        <taxon>Acidimicrobiia</taxon>
        <taxon>Acidimicrobiales</taxon>
        <taxon>Acidimicrobiaceae</taxon>
        <taxon>Ferrithrix</taxon>
    </lineage>
</organism>
<dbReference type="GO" id="GO:0003824">
    <property type="term" value="F:catalytic activity"/>
    <property type="evidence" value="ECO:0007669"/>
    <property type="project" value="InterPro"/>
</dbReference>
<dbReference type="Proteomes" id="UP000184295">
    <property type="component" value="Unassembled WGS sequence"/>
</dbReference>
<dbReference type="InterPro" id="IPR001753">
    <property type="entry name" value="Enoyl-CoA_hydra/iso"/>
</dbReference>
<evidence type="ECO:0000256" key="2">
    <source>
        <dbReference type="RuleBase" id="RU003707"/>
    </source>
</evidence>
<accession>A0A1M4VH02</accession>
<dbReference type="OrthoDB" id="9777711at2"/>
<dbReference type="PROSITE" id="PS00166">
    <property type="entry name" value="ENOYL_COA_HYDRATASE"/>
    <property type="match status" value="1"/>
</dbReference>
<proteinExistence type="inferred from homology"/>
<protein>
    <submittedName>
        <fullName evidence="3">Enoyl-CoA hydratase/carnithine racemase</fullName>
    </submittedName>
</protein>
<dbReference type="InterPro" id="IPR018376">
    <property type="entry name" value="Enoyl-CoA_hyd/isom_CS"/>
</dbReference>
<name>A0A1M4VH02_9ACTN</name>
<dbReference type="STRING" id="1121881.SAMN02745225_01325"/>
<evidence type="ECO:0000313" key="4">
    <source>
        <dbReference type="Proteomes" id="UP000184295"/>
    </source>
</evidence>
<comment type="similarity">
    <text evidence="1 2">Belongs to the enoyl-CoA hydratase/isomerase family.</text>
</comment>
<dbReference type="GO" id="GO:0006635">
    <property type="term" value="P:fatty acid beta-oxidation"/>
    <property type="evidence" value="ECO:0007669"/>
    <property type="project" value="TreeGrafter"/>
</dbReference>
<dbReference type="CDD" id="cd06558">
    <property type="entry name" value="crotonase-like"/>
    <property type="match status" value="1"/>
</dbReference>
<dbReference type="InterPro" id="IPR029045">
    <property type="entry name" value="ClpP/crotonase-like_dom_sf"/>
</dbReference>
<dbReference type="SUPFAM" id="SSF52096">
    <property type="entry name" value="ClpP/crotonase"/>
    <property type="match status" value="1"/>
</dbReference>